<comment type="caution">
    <text evidence="2">The sequence shown here is derived from an EMBL/GenBank/DDBJ whole genome shotgun (WGS) entry which is preliminary data.</text>
</comment>
<accession>A0ABV8EW29</accession>
<organism evidence="2 3">
    <name type="scientific">Streptosporangium jomthongense</name>
    <dbReference type="NCBI Taxonomy" id="1193683"/>
    <lineage>
        <taxon>Bacteria</taxon>
        <taxon>Bacillati</taxon>
        <taxon>Actinomycetota</taxon>
        <taxon>Actinomycetes</taxon>
        <taxon>Streptosporangiales</taxon>
        <taxon>Streptosporangiaceae</taxon>
        <taxon>Streptosporangium</taxon>
    </lineage>
</organism>
<proteinExistence type="predicted"/>
<dbReference type="Proteomes" id="UP001595698">
    <property type="component" value="Unassembled WGS sequence"/>
</dbReference>
<evidence type="ECO:0000313" key="3">
    <source>
        <dbReference type="Proteomes" id="UP001595698"/>
    </source>
</evidence>
<name>A0ABV8EW29_9ACTN</name>
<sequence>MNRKSSVLALVGIAAGLLTSPTPAFADSKPSPAHKKVRVTTVEVPFSSIKDFTGWVRVDWGPGFPAEGIRHEDATEPISTPDPTALKAAKSVGYVCSLYVSQANYVGDDEVIQVNTTGSCSGAFVKQETELKFQWDEDGGYWGWEDWTGWTKGGWSSSANDENRFQVDCDGGGWYYYRGVGRQTAQSSEDLSYHTGPDVYGNYASYRSNCG</sequence>
<protein>
    <submittedName>
        <fullName evidence="2">Uncharacterized protein</fullName>
    </submittedName>
</protein>
<keyword evidence="3" id="KW-1185">Reference proteome</keyword>
<evidence type="ECO:0000313" key="2">
    <source>
        <dbReference type="EMBL" id="MFC3980491.1"/>
    </source>
</evidence>
<keyword evidence="1" id="KW-0732">Signal</keyword>
<reference evidence="3" key="1">
    <citation type="journal article" date="2019" name="Int. J. Syst. Evol. Microbiol.">
        <title>The Global Catalogue of Microorganisms (GCM) 10K type strain sequencing project: providing services to taxonomists for standard genome sequencing and annotation.</title>
        <authorList>
            <consortium name="The Broad Institute Genomics Platform"/>
            <consortium name="The Broad Institute Genome Sequencing Center for Infectious Disease"/>
            <person name="Wu L."/>
            <person name="Ma J."/>
        </authorList>
    </citation>
    <scope>NUCLEOTIDE SEQUENCE [LARGE SCALE GENOMIC DNA]</scope>
    <source>
        <strain evidence="3">TBRC 7912</strain>
    </source>
</reference>
<gene>
    <name evidence="2" type="ORF">ACFOYY_10180</name>
</gene>
<evidence type="ECO:0000256" key="1">
    <source>
        <dbReference type="SAM" id="SignalP"/>
    </source>
</evidence>
<feature type="signal peptide" evidence="1">
    <location>
        <begin position="1"/>
        <end position="26"/>
    </location>
</feature>
<dbReference type="EMBL" id="JBHSBC010000009">
    <property type="protein sequence ID" value="MFC3980491.1"/>
    <property type="molecule type" value="Genomic_DNA"/>
</dbReference>
<feature type="chain" id="PRO_5047499892" evidence="1">
    <location>
        <begin position="27"/>
        <end position="211"/>
    </location>
</feature>